<keyword evidence="2" id="KW-1185">Reference proteome</keyword>
<evidence type="ECO:0000313" key="1">
    <source>
        <dbReference type="EMBL" id="MBP1971494.1"/>
    </source>
</evidence>
<dbReference type="EMBL" id="JAGGKX010000027">
    <property type="protein sequence ID" value="MBP1971494.1"/>
    <property type="molecule type" value="Genomic_DNA"/>
</dbReference>
<evidence type="ECO:0000313" key="2">
    <source>
        <dbReference type="Proteomes" id="UP001519345"/>
    </source>
</evidence>
<accession>A0ABS4IKK2</accession>
<protein>
    <submittedName>
        <fullName evidence="1">Uncharacterized protein</fullName>
    </submittedName>
</protein>
<name>A0ABS4IKK2_9BACI</name>
<dbReference type="Proteomes" id="UP001519345">
    <property type="component" value="Unassembled WGS sequence"/>
</dbReference>
<comment type="caution">
    <text evidence="1">The sequence shown here is derived from an EMBL/GenBank/DDBJ whole genome shotgun (WGS) entry which is preliminary data.</text>
</comment>
<reference evidence="1 2" key="1">
    <citation type="submission" date="2021-03" db="EMBL/GenBank/DDBJ databases">
        <title>Genomic Encyclopedia of Type Strains, Phase IV (KMG-IV): sequencing the most valuable type-strain genomes for metagenomic binning, comparative biology and taxonomic classification.</title>
        <authorList>
            <person name="Goeker M."/>
        </authorList>
    </citation>
    <scope>NUCLEOTIDE SEQUENCE [LARGE SCALE GENOMIC DNA]</scope>
    <source>
        <strain evidence="1 2">DSM 25609</strain>
    </source>
</reference>
<organism evidence="1 2">
    <name type="scientific">Virgibacillus natechei</name>
    <dbReference type="NCBI Taxonomy" id="1216297"/>
    <lineage>
        <taxon>Bacteria</taxon>
        <taxon>Bacillati</taxon>
        <taxon>Bacillota</taxon>
        <taxon>Bacilli</taxon>
        <taxon>Bacillales</taxon>
        <taxon>Bacillaceae</taxon>
        <taxon>Virgibacillus</taxon>
    </lineage>
</organism>
<proteinExistence type="predicted"/>
<gene>
    <name evidence="1" type="ORF">J2Z83_003645</name>
</gene>
<sequence length="34" mass="4068">MVKYLVREIIGVEVIQWMEKECPLSTARKKGFRE</sequence>